<dbReference type="GO" id="GO:0006355">
    <property type="term" value="P:regulation of DNA-templated transcription"/>
    <property type="evidence" value="ECO:0007669"/>
    <property type="project" value="InterPro"/>
</dbReference>
<protein>
    <submittedName>
        <fullName evidence="2">Predicted ATPase</fullName>
    </submittedName>
</protein>
<dbReference type="SMART" id="SM00421">
    <property type="entry name" value="HTH_LUXR"/>
    <property type="match status" value="1"/>
</dbReference>
<evidence type="ECO:0000313" key="2">
    <source>
        <dbReference type="EMBL" id="SED28392.1"/>
    </source>
</evidence>
<dbReference type="CDD" id="cd06170">
    <property type="entry name" value="LuxR_C_like"/>
    <property type="match status" value="1"/>
</dbReference>
<dbReference type="PANTHER" id="PTHR47691">
    <property type="entry name" value="REGULATOR-RELATED"/>
    <property type="match status" value="1"/>
</dbReference>
<feature type="domain" description="HTH luxR-type" evidence="1">
    <location>
        <begin position="704"/>
        <end position="769"/>
    </location>
</feature>
<reference evidence="3" key="1">
    <citation type="submission" date="2016-10" db="EMBL/GenBank/DDBJ databases">
        <authorList>
            <person name="Varghese N."/>
        </authorList>
    </citation>
    <scope>NUCLEOTIDE SEQUENCE [LARGE SCALE GENOMIC DNA]</scope>
    <source>
        <strain evidence="3">DSM 44719</strain>
    </source>
</reference>
<dbReference type="InterPro" id="IPR016032">
    <property type="entry name" value="Sig_transdc_resp-reg_C-effctor"/>
</dbReference>
<dbReference type="InterPro" id="IPR036388">
    <property type="entry name" value="WH-like_DNA-bd_sf"/>
</dbReference>
<dbReference type="InterPro" id="IPR000792">
    <property type="entry name" value="Tscrpt_reg_LuxR_C"/>
</dbReference>
<gene>
    <name evidence="2" type="ORF">SAMN04490220_4062</name>
</gene>
<dbReference type="GO" id="GO:0003677">
    <property type="term" value="F:DNA binding"/>
    <property type="evidence" value="ECO:0007669"/>
    <property type="project" value="InterPro"/>
</dbReference>
<dbReference type="Pfam" id="PF25872">
    <property type="entry name" value="HTH_77"/>
    <property type="match status" value="1"/>
</dbReference>
<dbReference type="AlphaFoldDB" id="A0A1H4ZE01"/>
<dbReference type="InterPro" id="IPR027417">
    <property type="entry name" value="P-loop_NTPase"/>
</dbReference>
<dbReference type="Gene3D" id="3.40.50.300">
    <property type="entry name" value="P-loop containing nucleotide triphosphate hydrolases"/>
    <property type="match status" value="1"/>
</dbReference>
<dbReference type="SUPFAM" id="SSF48452">
    <property type="entry name" value="TPR-like"/>
    <property type="match status" value="1"/>
</dbReference>
<dbReference type="InterPro" id="IPR011990">
    <property type="entry name" value="TPR-like_helical_dom_sf"/>
</dbReference>
<accession>A0A1H4ZE01</accession>
<dbReference type="EMBL" id="FNTL01000004">
    <property type="protein sequence ID" value="SED28392.1"/>
    <property type="molecule type" value="Genomic_DNA"/>
</dbReference>
<dbReference type="Pfam" id="PF00196">
    <property type="entry name" value="GerE"/>
    <property type="match status" value="1"/>
</dbReference>
<evidence type="ECO:0000259" key="1">
    <source>
        <dbReference type="PROSITE" id="PS50043"/>
    </source>
</evidence>
<dbReference type="Gene3D" id="1.25.40.10">
    <property type="entry name" value="Tetratricopeptide repeat domain"/>
    <property type="match status" value="1"/>
</dbReference>
<organism evidence="2 3">
    <name type="scientific">Rhodococcus jostii</name>
    <dbReference type="NCBI Taxonomy" id="132919"/>
    <lineage>
        <taxon>Bacteria</taxon>
        <taxon>Bacillati</taxon>
        <taxon>Actinomycetota</taxon>
        <taxon>Actinomycetes</taxon>
        <taxon>Mycobacteriales</taxon>
        <taxon>Nocardiaceae</taxon>
        <taxon>Rhodococcus</taxon>
    </lineage>
</organism>
<dbReference type="InterPro" id="IPR058852">
    <property type="entry name" value="HTH_77"/>
</dbReference>
<sequence>MSAAQRKSGNLPCELTSFVGRRREAAETKRLLSVSRLVTLTGIGGVGKTRLALRVADDARRAFADGVWLVELGELRAPELVEETVATAIGVREQSALGTSAILQRHLADQQLLLVLDNCEHLVAAVAALAATLLKNCPNLRILATSREALGIDGEAALRVPPMPVPESTRFSVPAGLAQYDSVTLFAERASRAVPGFAITDDNGSTVARICERLEGLPLPIELATARLRAMTAHQILDRLTDRYRLLTLSSRGAPSRQQTLRLCIDWSYDLCTRSEREMWCRLAVFAGGFELDSAEGICAGGLEPEALLDVIASLVDKSILIREEAGDVVRYRLLDTLRDYGLERLRASGEVDEMRRRHRDWYERLASDARSGWIGPRQLEWVARLNREQPNLRDALEYSVSELAEAESGLRIANDMYLFWRSFGLLNEGRRWFDRALAHSSTIQTTDRITALHAAGMLAGAQGDLEAASALVSEGRDLADESGDTAMTALVTSAEGFVSLFRGDDLRYAVECFQTARDVFHAHGDPLQEMWALLGLALASAHLGDVTRAVECQRAIQEISEAHGESVYRGWSLWTAALAMWQRGDHERAGSFLEDGLRQTRRADDVVNSAWCMQILAWIAADNHLPKRAATLMGAAEALWQGVGGPAAVFPQLAGHHDELERRTRRDLGEREFDTAFRHGSGLDFEDAVAFALNEQPRAITNSPSDHPSLSRREQQVAELVAEGLTNKAIATKLVISQRTAQGHVEHILVKLGFTSRSQIAAWVVEQGRISRP</sequence>
<dbReference type="PRINTS" id="PR00364">
    <property type="entry name" value="DISEASERSIST"/>
</dbReference>
<dbReference type="PRINTS" id="PR00038">
    <property type="entry name" value="HTHLUXR"/>
</dbReference>
<dbReference type="RefSeq" id="WP_073358319.1">
    <property type="nucleotide sequence ID" value="NZ_FNTL01000004.1"/>
</dbReference>
<dbReference type="PANTHER" id="PTHR47691:SF3">
    <property type="entry name" value="HTH-TYPE TRANSCRIPTIONAL REGULATOR RV0890C-RELATED"/>
    <property type="match status" value="1"/>
</dbReference>
<dbReference type="Gene3D" id="1.10.10.10">
    <property type="entry name" value="Winged helix-like DNA-binding domain superfamily/Winged helix DNA-binding domain"/>
    <property type="match status" value="1"/>
</dbReference>
<proteinExistence type="predicted"/>
<name>A0A1H4ZE01_RHOJO</name>
<dbReference type="SUPFAM" id="SSF46894">
    <property type="entry name" value="C-terminal effector domain of the bipartite response regulators"/>
    <property type="match status" value="1"/>
</dbReference>
<dbReference type="PROSITE" id="PS50043">
    <property type="entry name" value="HTH_LUXR_2"/>
    <property type="match status" value="1"/>
</dbReference>
<dbReference type="SUPFAM" id="SSF52540">
    <property type="entry name" value="P-loop containing nucleoside triphosphate hydrolases"/>
    <property type="match status" value="1"/>
</dbReference>
<evidence type="ECO:0000313" key="3">
    <source>
        <dbReference type="Proteomes" id="UP000183407"/>
    </source>
</evidence>
<dbReference type="OrthoDB" id="136365at2"/>
<dbReference type="Proteomes" id="UP000183407">
    <property type="component" value="Unassembled WGS sequence"/>
</dbReference>